<feature type="region of interest" description="Disordered" evidence="1">
    <location>
        <begin position="20"/>
        <end position="188"/>
    </location>
</feature>
<sequence length="223" mass="23092">MKTKVFIALVTFFALTVASPVVRSPLPDSEPPLALSDLPPSSRVNSTAVEDTPSPPAPAPAPPPPPAPPSPPSPPSDPPAPAPAPLPPAPPSPPLDPILPPIVPPPFPPLPPPMPLLTMVATESIRTPLQLPTKSSPGLTPSSNPSPAREPHLFDARSLSGDPSPLDPEPPRLGVYKLPPPPHTQSLEAHLDAIPSSPCCALLPTHTRSYGLASSTPIDQKHK</sequence>
<name>A0A0K6FXM0_9AGAM</name>
<protein>
    <submittedName>
        <fullName evidence="3">Uncharacterized protein</fullName>
    </submittedName>
</protein>
<keyword evidence="4" id="KW-1185">Reference proteome</keyword>
<keyword evidence="2" id="KW-0732">Signal</keyword>
<feature type="signal peptide" evidence="2">
    <location>
        <begin position="1"/>
        <end position="18"/>
    </location>
</feature>
<evidence type="ECO:0000256" key="2">
    <source>
        <dbReference type="SAM" id="SignalP"/>
    </source>
</evidence>
<evidence type="ECO:0000256" key="1">
    <source>
        <dbReference type="SAM" id="MobiDB-lite"/>
    </source>
</evidence>
<dbReference type="EMBL" id="CYGV01001212">
    <property type="protein sequence ID" value="CUA71016.1"/>
    <property type="molecule type" value="Genomic_DNA"/>
</dbReference>
<feature type="compositionally biased region" description="Low complexity" evidence="1">
    <location>
        <begin position="24"/>
        <end position="42"/>
    </location>
</feature>
<dbReference type="AlphaFoldDB" id="A0A0K6FXM0"/>
<feature type="chain" id="PRO_5005502489" evidence="2">
    <location>
        <begin position="19"/>
        <end position="223"/>
    </location>
</feature>
<reference evidence="3 4" key="1">
    <citation type="submission" date="2015-07" db="EMBL/GenBank/DDBJ databases">
        <authorList>
            <person name="Noorani M."/>
        </authorList>
    </citation>
    <scope>NUCLEOTIDE SEQUENCE [LARGE SCALE GENOMIC DNA]</scope>
    <source>
        <strain evidence="3">BBA 69670</strain>
    </source>
</reference>
<feature type="compositionally biased region" description="Polar residues" evidence="1">
    <location>
        <begin position="124"/>
        <end position="146"/>
    </location>
</feature>
<feature type="compositionally biased region" description="Pro residues" evidence="1">
    <location>
        <begin position="53"/>
        <end position="115"/>
    </location>
</feature>
<evidence type="ECO:0000313" key="4">
    <source>
        <dbReference type="Proteomes" id="UP000044841"/>
    </source>
</evidence>
<evidence type="ECO:0000313" key="3">
    <source>
        <dbReference type="EMBL" id="CUA71016.1"/>
    </source>
</evidence>
<accession>A0A0K6FXM0</accession>
<dbReference type="PRINTS" id="PR01217">
    <property type="entry name" value="PRICHEXTENSN"/>
</dbReference>
<proteinExistence type="predicted"/>
<gene>
    <name evidence="3" type="ORF">RSOLAG22IIIB_04407</name>
</gene>
<organism evidence="3 4">
    <name type="scientific">Rhizoctonia solani</name>
    <dbReference type="NCBI Taxonomy" id="456999"/>
    <lineage>
        <taxon>Eukaryota</taxon>
        <taxon>Fungi</taxon>
        <taxon>Dikarya</taxon>
        <taxon>Basidiomycota</taxon>
        <taxon>Agaricomycotina</taxon>
        <taxon>Agaricomycetes</taxon>
        <taxon>Cantharellales</taxon>
        <taxon>Ceratobasidiaceae</taxon>
        <taxon>Rhizoctonia</taxon>
    </lineage>
</organism>
<dbReference type="Proteomes" id="UP000044841">
    <property type="component" value="Unassembled WGS sequence"/>
</dbReference>